<dbReference type="Gene3D" id="3.50.50.60">
    <property type="entry name" value="FAD/NAD(P)-binding domain"/>
    <property type="match status" value="1"/>
</dbReference>
<evidence type="ECO:0000313" key="2">
    <source>
        <dbReference type="Proteomes" id="UP000034883"/>
    </source>
</evidence>
<dbReference type="EMBL" id="CP011125">
    <property type="protein sequence ID" value="AKF05939.1"/>
    <property type="molecule type" value="Genomic_DNA"/>
</dbReference>
<keyword evidence="2" id="KW-1185">Reference proteome</keyword>
<dbReference type="InterPro" id="IPR050407">
    <property type="entry name" value="Geranylgeranyl_reductase"/>
</dbReference>
<dbReference type="SUPFAM" id="SSF51905">
    <property type="entry name" value="FAD/NAD(P)-binding domain"/>
    <property type="match status" value="1"/>
</dbReference>
<protein>
    <submittedName>
        <fullName evidence="1">Uncharacterized protein</fullName>
    </submittedName>
</protein>
<sequence length="294" mass="31459">MIVDASGLAGARLLGEPPGIARHDLCSAAQEIRAVRDRGAAEALFARHRVPLGEVLSFVGSAGGYSVLNLRLEGDHVSMLTGSIPAEGHPSGRAMIERFAAEHPWIGPPIRAGARAIPLGPPALPLARGRVARIGDAALQVFSAHGSGIGAGLVAARVLVDAITRGGGLAEYETRWTRERGGLLAAYDVFRRYSQRITLAELERLVTTGLLDAAMMRPAMTQLPPALDARALLEKAPRALRERALVSRLARVVARMEAIRALHPLYPSRPGAAREAWSRARTRMIGRSWVASRP</sequence>
<evidence type="ECO:0000313" key="1">
    <source>
        <dbReference type="EMBL" id="AKF05939.1"/>
    </source>
</evidence>
<name>A0A0F6SEX2_9BACT</name>
<dbReference type="PANTHER" id="PTHR42685">
    <property type="entry name" value="GERANYLGERANYL DIPHOSPHATE REDUCTASE"/>
    <property type="match status" value="1"/>
</dbReference>
<dbReference type="InterPro" id="IPR036188">
    <property type="entry name" value="FAD/NAD-bd_sf"/>
</dbReference>
<dbReference type="PANTHER" id="PTHR42685:SF18">
    <property type="entry name" value="DIGERANYLGERANYLGLYCEROPHOSPHOLIPID REDUCTASE"/>
    <property type="match status" value="1"/>
</dbReference>
<reference evidence="1 2" key="1">
    <citation type="submission" date="2015-03" db="EMBL/GenBank/DDBJ databases">
        <title>Genome assembly of Sandaracinus amylolyticus DSM 53668.</title>
        <authorList>
            <person name="Sharma G."/>
            <person name="Subramanian S."/>
        </authorList>
    </citation>
    <scope>NUCLEOTIDE SEQUENCE [LARGE SCALE GENOMIC DNA]</scope>
    <source>
        <strain evidence="1 2">DSM 53668</strain>
    </source>
</reference>
<accession>A0A0F6SEX2</accession>
<dbReference type="Proteomes" id="UP000034883">
    <property type="component" value="Chromosome"/>
</dbReference>
<dbReference type="KEGG" id="samy:DB32_003088"/>
<gene>
    <name evidence="1" type="ORF">DB32_003088</name>
</gene>
<proteinExistence type="predicted"/>
<dbReference type="AlphaFoldDB" id="A0A0F6SEX2"/>
<dbReference type="STRING" id="927083.DB32_003088"/>
<organism evidence="1 2">
    <name type="scientific">Sandaracinus amylolyticus</name>
    <dbReference type="NCBI Taxonomy" id="927083"/>
    <lineage>
        <taxon>Bacteria</taxon>
        <taxon>Pseudomonadati</taxon>
        <taxon>Myxococcota</taxon>
        <taxon>Polyangia</taxon>
        <taxon>Polyangiales</taxon>
        <taxon>Sandaracinaceae</taxon>
        <taxon>Sandaracinus</taxon>
    </lineage>
</organism>